<name>E8R0A3_ISOPI</name>
<dbReference type="GO" id="GO:0006310">
    <property type="term" value="P:DNA recombination"/>
    <property type="evidence" value="ECO:0007669"/>
    <property type="project" value="UniProtKB-ARBA"/>
</dbReference>
<evidence type="ECO:0000256" key="4">
    <source>
        <dbReference type="SAM" id="MobiDB-lite"/>
    </source>
</evidence>
<dbReference type="OrthoDB" id="9805874at2"/>
<dbReference type="EMBL" id="CP002353">
    <property type="protein sequence ID" value="ADV62230.1"/>
    <property type="molecule type" value="Genomic_DNA"/>
</dbReference>
<dbReference type="STRING" id="575540.Isop_1646"/>
<dbReference type="InterPro" id="IPR042525">
    <property type="entry name" value="Rad52_Rad59_Rad22_sf"/>
</dbReference>
<protein>
    <submittedName>
        <fullName evidence="5">Double-strand break repair protein</fullName>
    </submittedName>
</protein>
<dbReference type="InterPro" id="IPR041247">
    <property type="entry name" value="Rad52_fam"/>
</dbReference>
<dbReference type="Proteomes" id="UP000008631">
    <property type="component" value="Chromosome"/>
</dbReference>
<accession>E8R0A3</accession>
<comment type="similarity">
    <text evidence="1">Belongs to the RAD52 family.</text>
</comment>
<evidence type="ECO:0000313" key="5">
    <source>
        <dbReference type="EMBL" id="ADV62230.1"/>
    </source>
</evidence>
<evidence type="ECO:0000313" key="6">
    <source>
        <dbReference type="Proteomes" id="UP000008631"/>
    </source>
</evidence>
<dbReference type="InParanoid" id="E8R0A3"/>
<evidence type="ECO:0000256" key="1">
    <source>
        <dbReference type="ARBA" id="ARBA00006638"/>
    </source>
</evidence>
<reference evidence="5 6" key="2">
    <citation type="journal article" date="2011" name="Stand. Genomic Sci.">
        <title>Complete genome sequence of Isosphaera pallida type strain (IS1B).</title>
        <authorList>
            <consortium name="US DOE Joint Genome Institute (JGI-PGF)"/>
            <person name="Goker M."/>
            <person name="Cleland D."/>
            <person name="Saunders E."/>
            <person name="Lapidus A."/>
            <person name="Nolan M."/>
            <person name="Lucas S."/>
            <person name="Hammon N."/>
            <person name="Deshpande S."/>
            <person name="Cheng J.F."/>
            <person name="Tapia R."/>
            <person name="Han C."/>
            <person name="Goodwin L."/>
            <person name="Pitluck S."/>
            <person name="Liolios K."/>
            <person name="Pagani I."/>
            <person name="Ivanova N."/>
            <person name="Mavromatis K."/>
            <person name="Pati A."/>
            <person name="Chen A."/>
            <person name="Palaniappan K."/>
            <person name="Land M."/>
            <person name="Hauser L."/>
            <person name="Chang Y.J."/>
            <person name="Jeffries C.D."/>
            <person name="Detter J.C."/>
            <person name="Beck B."/>
            <person name="Woyke T."/>
            <person name="Bristow J."/>
            <person name="Eisen J.A."/>
            <person name="Markowitz V."/>
            <person name="Hugenholtz P."/>
            <person name="Kyrpides N.C."/>
            <person name="Klenk H.P."/>
        </authorList>
    </citation>
    <scope>NUCLEOTIDE SEQUENCE [LARGE SCALE GENOMIC DNA]</scope>
    <source>
        <strain evidence="6">ATCC 43644 / DSM 9630 / IS1B</strain>
    </source>
</reference>
<reference key="1">
    <citation type="submission" date="2010-11" db="EMBL/GenBank/DDBJ databases">
        <title>The complete sequence of chromosome of Isophaera pallida ATCC 43644.</title>
        <authorList>
            <consortium name="US DOE Joint Genome Institute (JGI-PGF)"/>
            <person name="Lucas S."/>
            <person name="Copeland A."/>
            <person name="Lapidus A."/>
            <person name="Bruce D."/>
            <person name="Goodwin L."/>
            <person name="Pitluck S."/>
            <person name="Kyrpides N."/>
            <person name="Mavromatis K."/>
            <person name="Pagani I."/>
            <person name="Ivanova N."/>
            <person name="Saunders E."/>
            <person name="Brettin T."/>
            <person name="Detter J.C."/>
            <person name="Han C."/>
            <person name="Tapia R."/>
            <person name="Land M."/>
            <person name="Hauser L."/>
            <person name="Markowitz V."/>
            <person name="Cheng J.-F."/>
            <person name="Hugenholtz P."/>
            <person name="Woyke T."/>
            <person name="Wu D."/>
            <person name="Eisen J.A."/>
        </authorList>
    </citation>
    <scope>NUCLEOTIDE SEQUENCE</scope>
    <source>
        <strain>ATCC 43644</strain>
    </source>
</reference>
<dbReference type="Pfam" id="PF04098">
    <property type="entry name" value="Rad52_Rad22"/>
    <property type="match status" value="1"/>
</dbReference>
<dbReference type="AlphaFoldDB" id="E8R0A3"/>
<dbReference type="eggNOG" id="COG4712">
    <property type="taxonomic scope" value="Bacteria"/>
</dbReference>
<dbReference type="RefSeq" id="WP_013564518.1">
    <property type="nucleotide sequence ID" value="NC_014962.1"/>
</dbReference>
<sequence>MTRFPDLFADLAAPFDAREIKTRVQGNQRFSYITARTVMNRLDEVVGPENWWDDYEHNEESVVCRLTVRLPDGTTVTKCDAGGYAGMADSGDDEKSAYSDAFKRAAAKFGVGRHLYGDGIPNFQRASRSARSEEARGTAQAAVAPGAGSEPTAAAEPLRRERRGPAAARSVQSEDPTARSVPGSVRESPEISGVETVAATAARSQRDDESGTREGFVPPRTGRALFSWAREIDQRSKIDLIRHLSAWGRHHEFPDRIVDWDGEQVRCAYEEAVRKLSELSAAAIPA</sequence>
<keyword evidence="6" id="KW-1185">Reference proteome</keyword>
<dbReference type="HOGENOM" id="CLU_972475_0_0_0"/>
<dbReference type="GO" id="GO:0006302">
    <property type="term" value="P:double-strand break repair"/>
    <property type="evidence" value="ECO:0007669"/>
    <property type="project" value="UniProtKB-ARBA"/>
</dbReference>
<evidence type="ECO:0000256" key="2">
    <source>
        <dbReference type="ARBA" id="ARBA00022763"/>
    </source>
</evidence>
<feature type="region of interest" description="Disordered" evidence="4">
    <location>
        <begin position="125"/>
        <end position="219"/>
    </location>
</feature>
<gene>
    <name evidence="5" type="ordered locus">Isop_1646</name>
</gene>
<organism evidence="5 6">
    <name type="scientific">Isosphaera pallida (strain ATCC 43644 / DSM 9630 / IS1B)</name>
    <dbReference type="NCBI Taxonomy" id="575540"/>
    <lineage>
        <taxon>Bacteria</taxon>
        <taxon>Pseudomonadati</taxon>
        <taxon>Planctomycetota</taxon>
        <taxon>Planctomycetia</taxon>
        <taxon>Isosphaerales</taxon>
        <taxon>Isosphaeraceae</taxon>
        <taxon>Isosphaera</taxon>
    </lineage>
</organism>
<dbReference type="Gene3D" id="3.30.390.80">
    <property type="entry name" value="DNA repair protein Rad52/59/22"/>
    <property type="match status" value="1"/>
</dbReference>
<dbReference type="KEGG" id="ipa:Isop_1646"/>
<keyword evidence="2" id="KW-0227">DNA damage</keyword>
<evidence type="ECO:0000256" key="3">
    <source>
        <dbReference type="ARBA" id="ARBA00023204"/>
    </source>
</evidence>
<proteinExistence type="inferred from homology"/>
<keyword evidence="3" id="KW-0234">DNA repair</keyword>